<name>A0A0N0GP48_9NEIS</name>
<dbReference type="GO" id="GO:0050661">
    <property type="term" value="F:NADP binding"/>
    <property type="evidence" value="ECO:0007669"/>
    <property type="project" value="InterPro"/>
</dbReference>
<dbReference type="InterPro" id="IPR044152">
    <property type="entry name" value="YqjM-like"/>
</dbReference>
<dbReference type="AlphaFoldDB" id="A0A0N0GP48"/>
<comment type="caution">
    <text evidence="7">The sequence shown here is derived from an EMBL/GenBank/DDBJ whole genome shotgun (WGS) entry which is preliminary data.</text>
</comment>
<dbReference type="EMBL" id="LAQT01000007">
    <property type="protein sequence ID" value="KPC53356.1"/>
    <property type="molecule type" value="Genomic_DNA"/>
</dbReference>
<keyword evidence="5 7" id="KW-0560">Oxidoreductase</keyword>
<dbReference type="RefSeq" id="WP_053937595.1">
    <property type="nucleotide sequence ID" value="NZ_LAQT01000007.1"/>
</dbReference>
<proteinExistence type="predicted"/>
<dbReference type="PANTHER" id="PTHR43303">
    <property type="entry name" value="NADPH DEHYDROGENASE C23G7.10C-RELATED"/>
    <property type="match status" value="1"/>
</dbReference>
<dbReference type="EC" id="1.6.99.1" evidence="7"/>
<evidence type="ECO:0000313" key="8">
    <source>
        <dbReference type="Proteomes" id="UP000037939"/>
    </source>
</evidence>
<reference evidence="7 8" key="1">
    <citation type="submission" date="2015-07" db="EMBL/GenBank/DDBJ databases">
        <title>Draft genome sequence of the Amantichitinum ursilacus IGB-41, a new chitin-degrading bacterium.</title>
        <authorList>
            <person name="Kirstahler P."/>
            <person name="Guenther M."/>
            <person name="Grumaz C."/>
            <person name="Rupp S."/>
            <person name="Zibek S."/>
            <person name="Sohn K."/>
        </authorList>
    </citation>
    <scope>NUCLEOTIDE SEQUENCE [LARGE SCALE GENOMIC DNA]</scope>
    <source>
        <strain evidence="7 8">IGB-41</strain>
    </source>
</reference>
<evidence type="ECO:0000256" key="3">
    <source>
        <dbReference type="ARBA" id="ARBA00022643"/>
    </source>
</evidence>
<organism evidence="7 8">
    <name type="scientific">Amantichitinum ursilacus</name>
    <dbReference type="NCBI Taxonomy" id="857265"/>
    <lineage>
        <taxon>Bacteria</taxon>
        <taxon>Pseudomonadati</taxon>
        <taxon>Pseudomonadota</taxon>
        <taxon>Betaproteobacteria</taxon>
        <taxon>Neisseriales</taxon>
        <taxon>Chitinibacteraceae</taxon>
        <taxon>Amantichitinum</taxon>
    </lineage>
</organism>
<evidence type="ECO:0000259" key="6">
    <source>
        <dbReference type="Pfam" id="PF00724"/>
    </source>
</evidence>
<keyword evidence="8" id="KW-1185">Reference proteome</keyword>
<dbReference type="PATRIC" id="fig|857265.3.peg.1998"/>
<dbReference type="SUPFAM" id="SSF51395">
    <property type="entry name" value="FMN-linked oxidoreductases"/>
    <property type="match status" value="1"/>
</dbReference>
<keyword evidence="4" id="KW-0521">NADP</keyword>
<sequence length="371" mass="40328">MSALFTPFQLKDVTLRNRIAIPPMCQYSAVDGFTNEWHWAHYAGMARGGAGLVIVEATGVSPEGRITPGCTGLWSDEHISGMARIAASIKAAGAVPGIQIGHAGRKASANKPWEGDDHIAADDPRGWDTLAPSAIASGGGLPKVPKAMTLDDIARVKADFVSAARRALEAGFEWLELHFAHGYLAQSFFSAYSNQRTDQYGGSAENRGRFLLETLAAVREVWPTHLPLTARFGVIEYDGQDEQTLTESIELVRKMHAAGLDMLNVSVNFVIADTQIPWGTPAFLAPVAERVRREAGLPVASSWSMDDPHTAQRLIADQQLDLVMIGRAHLANPHYAYALAQILKQDRADWLLPAPYAHWLSRYNGPGKVSA</sequence>
<dbReference type="OrthoDB" id="8985337at2"/>
<keyword evidence="2" id="KW-0285">Flavoprotein</keyword>
<protein>
    <submittedName>
        <fullName evidence="7">NADPH dehydrogenase</fullName>
        <ecNumber evidence="7">1.6.99.1</ecNumber>
    </submittedName>
</protein>
<evidence type="ECO:0000313" key="7">
    <source>
        <dbReference type="EMBL" id="KPC53356.1"/>
    </source>
</evidence>
<evidence type="ECO:0000256" key="1">
    <source>
        <dbReference type="ARBA" id="ARBA00001917"/>
    </source>
</evidence>
<dbReference type="Pfam" id="PF00724">
    <property type="entry name" value="Oxidored_FMN"/>
    <property type="match status" value="1"/>
</dbReference>
<dbReference type="GO" id="GO:0003959">
    <property type="term" value="F:NADPH dehydrogenase activity"/>
    <property type="evidence" value="ECO:0007669"/>
    <property type="project" value="UniProtKB-EC"/>
</dbReference>
<dbReference type="Proteomes" id="UP000037939">
    <property type="component" value="Unassembled WGS sequence"/>
</dbReference>
<gene>
    <name evidence="7" type="primary">namA_1</name>
    <name evidence="7" type="ORF">WG78_09710</name>
</gene>
<dbReference type="GO" id="GO:0010181">
    <property type="term" value="F:FMN binding"/>
    <property type="evidence" value="ECO:0007669"/>
    <property type="project" value="InterPro"/>
</dbReference>
<dbReference type="InterPro" id="IPR001155">
    <property type="entry name" value="OxRdtase_FMN_N"/>
</dbReference>
<feature type="domain" description="NADH:flavin oxidoreductase/NADH oxidase N-terminal" evidence="6">
    <location>
        <begin position="4"/>
        <end position="343"/>
    </location>
</feature>
<evidence type="ECO:0000256" key="4">
    <source>
        <dbReference type="ARBA" id="ARBA00022857"/>
    </source>
</evidence>
<dbReference type="PANTHER" id="PTHR43303:SF4">
    <property type="entry name" value="NADPH DEHYDROGENASE C23G7.10C-RELATED"/>
    <property type="match status" value="1"/>
</dbReference>
<dbReference type="Gene3D" id="3.20.20.70">
    <property type="entry name" value="Aldolase class I"/>
    <property type="match status" value="1"/>
</dbReference>
<evidence type="ECO:0000256" key="2">
    <source>
        <dbReference type="ARBA" id="ARBA00022630"/>
    </source>
</evidence>
<comment type="cofactor">
    <cofactor evidence="1">
        <name>FMN</name>
        <dbReference type="ChEBI" id="CHEBI:58210"/>
    </cofactor>
</comment>
<dbReference type="InterPro" id="IPR013785">
    <property type="entry name" value="Aldolase_TIM"/>
</dbReference>
<accession>A0A0N0GP48</accession>
<keyword evidence="3" id="KW-0288">FMN</keyword>
<dbReference type="STRING" id="857265.WG78_09710"/>
<evidence type="ECO:0000256" key="5">
    <source>
        <dbReference type="ARBA" id="ARBA00023002"/>
    </source>
</evidence>
<dbReference type="CDD" id="cd02932">
    <property type="entry name" value="OYE_YqiM_FMN"/>
    <property type="match status" value="1"/>
</dbReference>